<evidence type="ECO:0000313" key="2">
    <source>
        <dbReference type="Proteomes" id="UP000527355"/>
    </source>
</evidence>
<organism evidence="1 2">
    <name type="scientific">Myotis myotis</name>
    <name type="common">Greater mouse-eared bat</name>
    <name type="synonym">Vespertilio myotis</name>
    <dbReference type="NCBI Taxonomy" id="51298"/>
    <lineage>
        <taxon>Eukaryota</taxon>
        <taxon>Metazoa</taxon>
        <taxon>Chordata</taxon>
        <taxon>Craniata</taxon>
        <taxon>Vertebrata</taxon>
        <taxon>Euteleostomi</taxon>
        <taxon>Mammalia</taxon>
        <taxon>Eutheria</taxon>
        <taxon>Laurasiatheria</taxon>
        <taxon>Chiroptera</taxon>
        <taxon>Yangochiroptera</taxon>
        <taxon>Vespertilionidae</taxon>
        <taxon>Myotis</taxon>
    </lineage>
</organism>
<sequence>MLWIDRHHVHMSTGTEGRNGARVRAGLLQVARALAGETEAGSWRPINRDDGDENLPLKQIWGEGRSQTGTTRLVGQDSLVANNRYSLGVYWRATGEPGRTQQASGGELTGQQAFRAVSPDQGSPSQQHIGVTW</sequence>
<comment type="caution">
    <text evidence="1">The sequence shown here is derived from an EMBL/GenBank/DDBJ whole genome shotgun (WGS) entry which is preliminary data.</text>
</comment>
<protein>
    <submittedName>
        <fullName evidence="1">Uncharacterized protein</fullName>
    </submittedName>
</protein>
<dbReference type="Proteomes" id="UP000527355">
    <property type="component" value="Unassembled WGS sequence"/>
</dbReference>
<gene>
    <name evidence="1" type="ORF">mMyoMyo1_009208</name>
</gene>
<dbReference type="EMBL" id="JABWUV010000017">
    <property type="protein sequence ID" value="KAF6296100.1"/>
    <property type="molecule type" value="Genomic_DNA"/>
</dbReference>
<proteinExistence type="predicted"/>
<reference evidence="1 2" key="1">
    <citation type="journal article" date="2020" name="Nature">
        <title>Six reference-quality genomes reveal evolution of bat adaptations.</title>
        <authorList>
            <person name="Jebb D."/>
            <person name="Huang Z."/>
            <person name="Pippel M."/>
            <person name="Hughes G.M."/>
            <person name="Lavrichenko K."/>
            <person name="Devanna P."/>
            <person name="Winkler S."/>
            <person name="Jermiin L.S."/>
            <person name="Skirmuntt E.C."/>
            <person name="Katzourakis A."/>
            <person name="Burkitt-Gray L."/>
            <person name="Ray D.A."/>
            <person name="Sullivan K.A.M."/>
            <person name="Roscito J.G."/>
            <person name="Kirilenko B.M."/>
            <person name="Davalos L.M."/>
            <person name="Corthals A.P."/>
            <person name="Power M.L."/>
            <person name="Jones G."/>
            <person name="Ransome R.D."/>
            <person name="Dechmann D.K.N."/>
            <person name="Locatelli A.G."/>
            <person name="Puechmaille S.J."/>
            <person name="Fedrigo O."/>
            <person name="Jarvis E.D."/>
            <person name="Hiller M."/>
            <person name="Vernes S.C."/>
            <person name="Myers E.W."/>
            <person name="Teeling E.C."/>
        </authorList>
    </citation>
    <scope>NUCLEOTIDE SEQUENCE [LARGE SCALE GENOMIC DNA]</scope>
    <source>
        <strain evidence="1">MMyoMyo1</strain>
        <tissue evidence="1">Flight muscle</tissue>
    </source>
</reference>
<accession>A0A7J7T6E8</accession>
<name>A0A7J7T6E8_MYOMY</name>
<evidence type="ECO:0000313" key="1">
    <source>
        <dbReference type="EMBL" id="KAF6296100.1"/>
    </source>
</evidence>
<keyword evidence="2" id="KW-1185">Reference proteome</keyword>
<dbReference type="AlphaFoldDB" id="A0A7J7T6E8"/>